<dbReference type="HOGENOM" id="CLU_2372995_0_0_1"/>
<dbReference type="Proteomes" id="UP000007796">
    <property type="component" value="Unassembled WGS sequence"/>
</dbReference>
<dbReference type="AlphaFoldDB" id="F0XLF7"/>
<name>F0XLF7_GROCL</name>
<feature type="compositionally biased region" description="Basic and acidic residues" evidence="1">
    <location>
        <begin position="15"/>
        <end position="25"/>
    </location>
</feature>
<organism evidence="3">
    <name type="scientific">Grosmannia clavigera (strain kw1407 / UAMH 11150)</name>
    <name type="common">Blue stain fungus</name>
    <name type="synonym">Graphiocladiella clavigera</name>
    <dbReference type="NCBI Taxonomy" id="655863"/>
    <lineage>
        <taxon>Eukaryota</taxon>
        <taxon>Fungi</taxon>
        <taxon>Dikarya</taxon>
        <taxon>Ascomycota</taxon>
        <taxon>Pezizomycotina</taxon>
        <taxon>Sordariomycetes</taxon>
        <taxon>Sordariomycetidae</taxon>
        <taxon>Ophiostomatales</taxon>
        <taxon>Ophiostomataceae</taxon>
        <taxon>Leptographium</taxon>
    </lineage>
</organism>
<gene>
    <name evidence="2" type="ORF">CMQ_6420</name>
</gene>
<proteinExistence type="predicted"/>
<evidence type="ECO:0000256" key="1">
    <source>
        <dbReference type="SAM" id="MobiDB-lite"/>
    </source>
</evidence>
<dbReference type="EMBL" id="GL629794">
    <property type="protein sequence ID" value="EFX01478.1"/>
    <property type="molecule type" value="Genomic_DNA"/>
</dbReference>
<accession>F0XLF7</accession>
<evidence type="ECO:0000313" key="3">
    <source>
        <dbReference type="Proteomes" id="UP000007796"/>
    </source>
</evidence>
<sequence length="95" mass="10363">MPQSSPQRVTRPSAVRRDPLNDRTARGQSGQRERKRKGRECGEATTYLTRKTTSEEGKRKVAHGACGLQLAATSARTPSRGHGQPEEASSSDKES</sequence>
<evidence type="ECO:0000313" key="2">
    <source>
        <dbReference type="EMBL" id="EFX01478.1"/>
    </source>
</evidence>
<keyword evidence="3" id="KW-1185">Reference proteome</keyword>
<reference evidence="2 3" key="1">
    <citation type="journal article" date="2011" name="Proc. Natl. Acad. Sci. U.S.A.">
        <title>Genome and transcriptome analyses of the mountain pine beetle-fungal symbiont Grosmannia clavigera, a lodgepole pine pathogen.</title>
        <authorList>
            <person name="DiGuistini S."/>
            <person name="Wang Y."/>
            <person name="Liao N.Y."/>
            <person name="Taylor G."/>
            <person name="Tanguay P."/>
            <person name="Feau N."/>
            <person name="Henrissat B."/>
            <person name="Chan S.K."/>
            <person name="Hesse-Orce U."/>
            <person name="Alamouti S.M."/>
            <person name="Tsui C.K.M."/>
            <person name="Docking R.T."/>
            <person name="Levasseur A."/>
            <person name="Haridas S."/>
            <person name="Robertson G."/>
            <person name="Birol I."/>
            <person name="Holt R.A."/>
            <person name="Marra M.A."/>
            <person name="Hamelin R.C."/>
            <person name="Hirst M."/>
            <person name="Jones S.J.M."/>
            <person name="Bohlmann J."/>
            <person name="Breuil C."/>
        </authorList>
    </citation>
    <scope>NUCLEOTIDE SEQUENCE [LARGE SCALE GENOMIC DNA]</scope>
    <source>
        <strain evidence="3">kw1407 / UAMH 11150</strain>
    </source>
</reference>
<dbReference type="GeneID" id="25979852"/>
<feature type="region of interest" description="Disordered" evidence="1">
    <location>
        <begin position="1"/>
        <end position="95"/>
    </location>
</feature>
<dbReference type="RefSeq" id="XP_014170960.1">
    <property type="nucleotide sequence ID" value="XM_014315485.1"/>
</dbReference>
<protein>
    <submittedName>
        <fullName evidence="2">Uncharacterized protein</fullName>
    </submittedName>
</protein>
<feature type="compositionally biased region" description="Polar residues" evidence="1">
    <location>
        <begin position="1"/>
        <end position="10"/>
    </location>
</feature>
<dbReference type="InParanoid" id="F0XLF7"/>